<dbReference type="InterPro" id="IPR055344">
    <property type="entry name" value="SecD_SecF_C_bact"/>
</dbReference>
<dbReference type="InterPro" id="IPR048634">
    <property type="entry name" value="SecD_SecF_C"/>
</dbReference>
<dbReference type="EMBL" id="DXGC01000076">
    <property type="protein sequence ID" value="HIW91753.1"/>
    <property type="molecule type" value="Genomic_DNA"/>
</dbReference>
<dbReference type="GO" id="GO:0015450">
    <property type="term" value="F:protein-transporting ATPase activity"/>
    <property type="evidence" value="ECO:0007669"/>
    <property type="project" value="InterPro"/>
</dbReference>
<dbReference type="Gene3D" id="1.20.1640.10">
    <property type="entry name" value="Multidrug efflux transporter AcrB transmembrane domain"/>
    <property type="match status" value="1"/>
</dbReference>
<feature type="transmembrane region" description="Helical" evidence="9">
    <location>
        <begin position="529"/>
        <end position="556"/>
    </location>
</feature>
<protein>
    <recommendedName>
        <fullName evidence="9">Protein translocase subunit SecD</fullName>
    </recommendedName>
</protein>
<keyword evidence="6 9" id="KW-1133">Transmembrane helix</keyword>
<comment type="subcellular location">
    <subcellularLocation>
        <location evidence="1 9">Cell membrane</location>
        <topology evidence="1 9">Multi-pass membrane protein</topology>
    </subcellularLocation>
</comment>
<dbReference type="InterPro" id="IPR005791">
    <property type="entry name" value="SecD"/>
</dbReference>
<evidence type="ECO:0000256" key="8">
    <source>
        <dbReference type="ARBA" id="ARBA00023136"/>
    </source>
</evidence>
<organism evidence="14 15">
    <name type="scientific">Candidatus Corynebacterium avicola</name>
    <dbReference type="NCBI Taxonomy" id="2838527"/>
    <lineage>
        <taxon>Bacteria</taxon>
        <taxon>Bacillati</taxon>
        <taxon>Actinomycetota</taxon>
        <taxon>Actinomycetes</taxon>
        <taxon>Mycobacteriales</taxon>
        <taxon>Corynebacteriaceae</taxon>
        <taxon>Corynebacterium</taxon>
    </lineage>
</organism>
<evidence type="ECO:0000259" key="13">
    <source>
        <dbReference type="Pfam" id="PF22599"/>
    </source>
</evidence>
<feature type="domain" description="Protein translocase subunit SecDF P1" evidence="12">
    <location>
        <begin position="70"/>
        <end position="123"/>
    </location>
</feature>
<dbReference type="Proteomes" id="UP000824190">
    <property type="component" value="Unassembled WGS sequence"/>
</dbReference>
<reference evidence="14" key="1">
    <citation type="journal article" date="2021" name="PeerJ">
        <title>Extensive microbial diversity within the chicken gut microbiome revealed by metagenomics and culture.</title>
        <authorList>
            <person name="Gilroy R."/>
            <person name="Ravi A."/>
            <person name="Getino M."/>
            <person name="Pursley I."/>
            <person name="Horton D.L."/>
            <person name="Alikhan N.F."/>
            <person name="Baker D."/>
            <person name="Gharbi K."/>
            <person name="Hall N."/>
            <person name="Watson M."/>
            <person name="Adriaenssens E.M."/>
            <person name="Foster-Nyarko E."/>
            <person name="Jarju S."/>
            <person name="Secka A."/>
            <person name="Antonio M."/>
            <person name="Oren A."/>
            <person name="Chaudhuri R.R."/>
            <person name="La Ragione R."/>
            <person name="Hildebrand F."/>
            <person name="Pallen M.J."/>
        </authorList>
    </citation>
    <scope>NUCLEOTIDE SEQUENCE</scope>
    <source>
        <strain evidence="14">CHK32-1732</strain>
    </source>
</reference>
<keyword evidence="2 9" id="KW-0813">Transport</keyword>
<feature type="transmembrane region" description="Helical" evidence="9">
    <location>
        <begin position="504"/>
        <end position="523"/>
    </location>
</feature>
<dbReference type="NCBIfam" id="TIGR00916">
    <property type="entry name" value="2A0604s01"/>
    <property type="match status" value="1"/>
</dbReference>
<dbReference type="Pfam" id="PF02355">
    <property type="entry name" value="SecD_SecF_C"/>
    <property type="match status" value="1"/>
</dbReference>
<evidence type="ECO:0000313" key="15">
    <source>
        <dbReference type="Proteomes" id="UP000824190"/>
    </source>
</evidence>
<comment type="function">
    <text evidence="9">Part of the Sec protein translocase complex. Interacts with the SecYEG preprotein conducting channel. SecDF uses the proton motive force (PMF) to complete protein translocation after the ATP-dependent function of SecA.</text>
</comment>
<dbReference type="GO" id="GO:0006605">
    <property type="term" value="P:protein targeting"/>
    <property type="evidence" value="ECO:0007669"/>
    <property type="project" value="UniProtKB-UniRule"/>
</dbReference>
<dbReference type="PANTHER" id="PTHR30081:SF1">
    <property type="entry name" value="PROTEIN TRANSLOCASE SUBUNIT SECD"/>
    <property type="match status" value="1"/>
</dbReference>
<keyword evidence="4 9" id="KW-0812">Transmembrane</keyword>
<dbReference type="InterPro" id="IPR022813">
    <property type="entry name" value="SecD/SecF_arch_bac"/>
</dbReference>
<feature type="domain" description="Protein export membrane protein SecD/SecF C-terminal" evidence="11">
    <location>
        <begin position="386"/>
        <end position="556"/>
    </location>
</feature>
<feature type="region of interest" description="Disordered" evidence="10">
    <location>
        <begin position="587"/>
        <end position="660"/>
    </location>
</feature>
<name>A0A9D1ULH9_9CORY</name>
<dbReference type="Pfam" id="PF22599">
    <property type="entry name" value="SecDF_P1_head"/>
    <property type="match status" value="1"/>
</dbReference>
<evidence type="ECO:0000256" key="2">
    <source>
        <dbReference type="ARBA" id="ARBA00022448"/>
    </source>
</evidence>
<feature type="compositionally biased region" description="Acidic residues" evidence="10">
    <location>
        <begin position="613"/>
        <end position="626"/>
    </location>
</feature>
<reference evidence="14" key="2">
    <citation type="submission" date="2021-04" db="EMBL/GenBank/DDBJ databases">
        <authorList>
            <person name="Gilroy R."/>
        </authorList>
    </citation>
    <scope>NUCLEOTIDE SEQUENCE</scope>
    <source>
        <strain evidence="14">CHK32-1732</strain>
    </source>
</reference>
<evidence type="ECO:0000256" key="5">
    <source>
        <dbReference type="ARBA" id="ARBA00022927"/>
    </source>
</evidence>
<keyword evidence="5 9" id="KW-0653">Protein transport</keyword>
<dbReference type="Gene3D" id="3.30.1360.200">
    <property type="match status" value="1"/>
</dbReference>
<accession>A0A9D1ULH9</accession>
<feature type="transmembrane region" description="Helical" evidence="9">
    <location>
        <begin position="455"/>
        <end position="476"/>
    </location>
</feature>
<comment type="subunit">
    <text evidence="9">Forms a complex with SecF. Part of the essential Sec protein translocation apparatus which comprises SecA, SecYEG and auxiliary proteins SecDF. Other proteins may also be involved.</text>
</comment>
<dbReference type="SUPFAM" id="SSF82866">
    <property type="entry name" value="Multidrug efflux transporter AcrB transmembrane domain"/>
    <property type="match status" value="1"/>
</dbReference>
<dbReference type="GO" id="GO:0005886">
    <property type="term" value="C:plasma membrane"/>
    <property type="evidence" value="ECO:0007669"/>
    <property type="project" value="UniProtKB-SubCell"/>
</dbReference>
<evidence type="ECO:0000313" key="14">
    <source>
        <dbReference type="EMBL" id="HIW91753.1"/>
    </source>
</evidence>
<comment type="similarity">
    <text evidence="9">Belongs to the SecD/SecF family. SecD subfamily.</text>
</comment>
<evidence type="ECO:0000256" key="1">
    <source>
        <dbReference type="ARBA" id="ARBA00004651"/>
    </source>
</evidence>
<feature type="domain" description="SecDF P1 head subdomain" evidence="13">
    <location>
        <begin position="272"/>
        <end position="372"/>
    </location>
</feature>
<dbReference type="Pfam" id="PF21760">
    <property type="entry name" value="SecD_1st"/>
    <property type="match status" value="1"/>
</dbReference>
<feature type="transmembrane region" description="Helical" evidence="9">
    <location>
        <begin position="400"/>
        <end position="418"/>
    </location>
</feature>
<keyword evidence="7 9" id="KW-0811">Translocation</keyword>
<feature type="transmembrane region" description="Helical" evidence="9">
    <location>
        <begin position="16"/>
        <end position="35"/>
    </location>
</feature>
<evidence type="ECO:0000259" key="12">
    <source>
        <dbReference type="Pfam" id="PF21760"/>
    </source>
</evidence>
<dbReference type="InterPro" id="IPR054384">
    <property type="entry name" value="SecDF_P1_head"/>
</dbReference>
<keyword evidence="3 9" id="KW-1003">Cell membrane</keyword>
<evidence type="ECO:0000259" key="11">
    <source>
        <dbReference type="Pfam" id="PF02355"/>
    </source>
</evidence>
<sequence>MSSKGSTAARTRKWPVRALFIFLVVTVVTYGLVFLTGNKEPVPRLGIDLQGGTRVTLVPQGDNPTDDQLSQARKILENRVNGMGVSGAQVRADGDTLVITVPGEDSAQARTLGQTSQLLFRPVVSDGQMPDDKFADVLNDMADRWVENGIMTVDEANQKLEEAKPVFEQLGTPLEDDLKVSATEPENPANSIEETEQRNQIIDVLREDRQSDDPNLQNAAAMLMTCGDEPDPLSGADDPAKPLVACSAEGPLPLDAAPLLDGETDEVNGKRLTGDMIDTDSQIFGGMDTQSGQIKITFRFKTGEETPGGETWQRVGEEYAQQQVAITLDSEVLSAPTMQSPTPPGRDSEITGDFSEQEASDLANNLRYGALPLSFTGEDGEAGGTAETVSPTMGSASLEAGLIAGLVGLVLLAIWSLIYYRGFGLVAVFSLITSAAIIYGALVLLGRWIDYSLDLAGIAGLIIGVGTTADSFVVYFERIKDLIHQGSSFRSAVPRAWKRARTTIITGNVVSIVASLVLYFVAVGDVKGFAFTLGLSTLVDVLVAFLVTAPLVTLMARSKMFQSTKWNGLRMAFRVAERKRVAAAAEAAESGTAESGTAELAESAEDAGTVESVETEVPTDSDDPDDSGTGPGADSGTDSRTDSGTDSGIDPDDADSGKEK</sequence>
<dbReference type="GO" id="GO:0065002">
    <property type="term" value="P:intracellular protein transmembrane transport"/>
    <property type="evidence" value="ECO:0007669"/>
    <property type="project" value="UniProtKB-UniRule"/>
</dbReference>
<evidence type="ECO:0000256" key="7">
    <source>
        <dbReference type="ARBA" id="ARBA00023010"/>
    </source>
</evidence>
<evidence type="ECO:0000256" key="6">
    <source>
        <dbReference type="ARBA" id="ARBA00022989"/>
    </source>
</evidence>
<evidence type="ECO:0000256" key="9">
    <source>
        <dbReference type="HAMAP-Rule" id="MF_01463"/>
    </source>
</evidence>
<evidence type="ECO:0000256" key="3">
    <source>
        <dbReference type="ARBA" id="ARBA00022475"/>
    </source>
</evidence>
<dbReference type="GO" id="GO:0043952">
    <property type="term" value="P:protein transport by the Sec complex"/>
    <property type="evidence" value="ECO:0007669"/>
    <property type="project" value="UniProtKB-UniRule"/>
</dbReference>
<dbReference type="PANTHER" id="PTHR30081">
    <property type="entry name" value="PROTEIN-EXPORT MEMBRANE PROTEIN SEC"/>
    <property type="match status" value="1"/>
</dbReference>
<evidence type="ECO:0000256" key="10">
    <source>
        <dbReference type="SAM" id="MobiDB-lite"/>
    </source>
</evidence>
<dbReference type="HAMAP" id="MF_01463_B">
    <property type="entry name" value="SecD_B"/>
    <property type="match status" value="1"/>
</dbReference>
<dbReference type="NCBIfam" id="TIGR01129">
    <property type="entry name" value="secD"/>
    <property type="match status" value="1"/>
</dbReference>
<feature type="compositionally biased region" description="Low complexity" evidence="10">
    <location>
        <begin position="587"/>
        <end position="599"/>
    </location>
</feature>
<dbReference type="AlphaFoldDB" id="A0A9D1ULH9"/>
<proteinExistence type="inferred from homology"/>
<gene>
    <name evidence="9 14" type="primary">secD</name>
    <name evidence="14" type="ORF">H9870_08850</name>
</gene>
<evidence type="ECO:0000256" key="4">
    <source>
        <dbReference type="ARBA" id="ARBA00022692"/>
    </source>
</evidence>
<dbReference type="Gene3D" id="3.30.70.3220">
    <property type="match status" value="1"/>
</dbReference>
<comment type="caution">
    <text evidence="14">The sequence shown here is derived from an EMBL/GenBank/DDBJ whole genome shotgun (WGS) entry which is preliminary data.</text>
</comment>
<feature type="transmembrane region" description="Helical" evidence="9">
    <location>
        <begin position="425"/>
        <end position="449"/>
    </location>
</feature>
<keyword evidence="8 9" id="KW-0472">Membrane</keyword>
<dbReference type="InterPro" id="IPR048631">
    <property type="entry name" value="SecD_1st"/>
</dbReference>